<organism evidence="2 3">
    <name type="scientific">Janthinobacterium agaricidamnosum NBRC 102515 = DSM 9628</name>
    <dbReference type="NCBI Taxonomy" id="1349767"/>
    <lineage>
        <taxon>Bacteria</taxon>
        <taxon>Pseudomonadati</taxon>
        <taxon>Pseudomonadota</taxon>
        <taxon>Betaproteobacteria</taxon>
        <taxon>Burkholderiales</taxon>
        <taxon>Oxalobacteraceae</taxon>
        <taxon>Janthinobacterium</taxon>
    </lineage>
</organism>
<accession>W0VC44</accession>
<dbReference type="Proteomes" id="UP000027604">
    <property type="component" value="Chromosome I"/>
</dbReference>
<name>W0VC44_9BURK</name>
<dbReference type="AlphaFoldDB" id="W0VC44"/>
<dbReference type="OrthoDB" id="516817at2"/>
<dbReference type="InterPro" id="IPR050682">
    <property type="entry name" value="ModA/WtpA"/>
</dbReference>
<reference evidence="2 3" key="1">
    <citation type="journal article" date="2015" name="Genome Announc.">
        <title>Genome Sequence of Mushroom Soft-Rot Pathogen Janthinobacterium agaricidamnosum.</title>
        <authorList>
            <person name="Graupner K."/>
            <person name="Lackner G."/>
            <person name="Hertweck C."/>
        </authorList>
    </citation>
    <scope>NUCLEOTIDE SEQUENCE [LARGE SCALE GENOMIC DNA]</scope>
    <source>
        <strain evidence="3">NBRC 102515 / DSM 9628</strain>
    </source>
</reference>
<dbReference type="RefSeq" id="WP_051781255.1">
    <property type="nucleotide sequence ID" value="NZ_BCTH01000076.1"/>
</dbReference>
<gene>
    <name evidence="2" type="primary">modA</name>
    <name evidence="2" type="ORF">GJA_4842</name>
</gene>
<dbReference type="HOGENOM" id="CLU_083611_0_0_4"/>
<dbReference type="Pfam" id="PF13531">
    <property type="entry name" value="SBP_bac_11"/>
    <property type="match status" value="1"/>
</dbReference>
<dbReference type="PANTHER" id="PTHR30632">
    <property type="entry name" value="MOLYBDATE-BINDING PERIPLASMIC PROTEIN"/>
    <property type="match status" value="1"/>
</dbReference>
<dbReference type="PATRIC" id="fig|1349767.4.peg.1466"/>
<dbReference type="GO" id="GO:0015689">
    <property type="term" value="P:molybdate ion transport"/>
    <property type="evidence" value="ECO:0007669"/>
    <property type="project" value="TreeGrafter"/>
</dbReference>
<sequence>MSIQKSLLAVLLGAIGTAAIAAEPVKLYAAGSLTGALTAVIRQYQADTGVVVEPVFGPAGLLRERIEQGAVADVFISADMDSPQRLFSLGKAAAPLVFVRNGVCATVRADLKATPANLLAKLLDPAVKLGTSTPKADPGGDYAWKLFAKAEQVQPGARAILEAKARQLVGGPASPPVPAGKNAVKYYFETGQVDIFLGYCSSRLPSAQRLPDPASDQVGMPPSLAIVPDYGLTVVNRAGQQRPEASRFALYLMTARAQRIMADYGFVPVALASPDSSETVIHLIVK</sequence>
<proteinExistence type="predicted"/>
<protein>
    <submittedName>
        <fullName evidence="2">Molybdate ABC transporter, periplasmic molybdate-binding protein</fullName>
    </submittedName>
</protein>
<dbReference type="GO" id="GO:0030973">
    <property type="term" value="F:molybdate ion binding"/>
    <property type="evidence" value="ECO:0007669"/>
    <property type="project" value="TreeGrafter"/>
</dbReference>
<evidence type="ECO:0000313" key="2">
    <source>
        <dbReference type="EMBL" id="CDG85446.1"/>
    </source>
</evidence>
<dbReference type="KEGG" id="jag:GJA_4842"/>
<dbReference type="Gene3D" id="3.40.190.10">
    <property type="entry name" value="Periplasmic binding protein-like II"/>
    <property type="match status" value="2"/>
</dbReference>
<dbReference type="PANTHER" id="PTHR30632:SF0">
    <property type="entry name" value="SULFATE-BINDING PROTEIN"/>
    <property type="match status" value="1"/>
</dbReference>
<evidence type="ECO:0000313" key="3">
    <source>
        <dbReference type="Proteomes" id="UP000027604"/>
    </source>
</evidence>
<evidence type="ECO:0000256" key="1">
    <source>
        <dbReference type="SAM" id="SignalP"/>
    </source>
</evidence>
<feature type="chain" id="PRO_5004797576" evidence="1">
    <location>
        <begin position="22"/>
        <end position="286"/>
    </location>
</feature>
<dbReference type="eggNOG" id="COG0725">
    <property type="taxonomic scope" value="Bacteria"/>
</dbReference>
<dbReference type="SUPFAM" id="SSF53850">
    <property type="entry name" value="Periplasmic binding protein-like II"/>
    <property type="match status" value="1"/>
</dbReference>
<keyword evidence="1" id="KW-0732">Signal</keyword>
<dbReference type="EMBL" id="HG322949">
    <property type="protein sequence ID" value="CDG85446.1"/>
    <property type="molecule type" value="Genomic_DNA"/>
</dbReference>
<feature type="signal peptide" evidence="1">
    <location>
        <begin position="1"/>
        <end position="21"/>
    </location>
</feature>
<keyword evidence="3" id="KW-1185">Reference proteome</keyword>
<dbReference type="STRING" id="1349767.GJA_4842"/>